<dbReference type="InParanoid" id="A0A0D8JTA7"/>
<protein>
    <submittedName>
        <fullName evidence="3">Uncharacterized protein</fullName>
    </submittedName>
</protein>
<dbReference type="STRING" id="246410.A0A0D8JTA7"/>
<proteinExistence type="predicted"/>
<evidence type="ECO:0000313" key="3">
    <source>
        <dbReference type="EMBL" id="KJF60354.1"/>
    </source>
</evidence>
<dbReference type="InterPro" id="IPR057203">
    <property type="entry name" value="DUF7881"/>
</dbReference>
<dbReference type="GeneID" id="4568197"/>
<dbReference type="Pfam" id="PF25324">
    <property type="entry name" value="DUF7881"/>
    <property type="match status" value="1"/>
</dbReference>
<dbReference type="VEuPathDB" id="FungiDB:CIMG_00186"/>
<dbReference type="OrthoDB" id="2142759at2759"/>
<dbReference type="RefSeq" id="XP_004445978.1">
    <property type="nucleotide sequence ID" value="XM_004445921.1"/>
</dbReference>
<reference evidence="4" key="1">
    <citation type="journal article" date="2009" name="Genome Res.">
        <title>Comparative genomic analyses of the human fungal pathogens Coccidioides and their relatives.</title>
        <authorList>
            <person name="Sharpton T.J."/>
            <person name="Stajich J.E."/>
            <person name="Rounsley S.D."/>
            <person name="Gardner M.J."/>
            <person name="Wortman J.R."/>
            <person name="Jordar V.S."/>
            <person name="Maiti R."/>
            <person name="Kodira C.D."/>
            <person name="Neafsey D.E."/>
            <person name="Zeng Q."/>
            <person name="Hung C.-Y."/>
            <person name="McMahan C."/>
            <person name="Muszewska A."/>
            <person name="Grynberg M."/>
            <person name="Mandel M.A."/>
            <person name="Kellner E.M."/>
            <person name="Barker B.M."/>
            <person name="Galgiani J.N."/>
            <person name="Orbach M.J."/>
            <person name="Kirkland T.N."/>
            <person name="Cole G.T."/>
            <person name="Henn M.R."/>
            <person name="Birren B.W."/>
            <person name="Taylor J.W."/>
        </authorList>
    </citation>
    <scope>NUCLEOTIDE SEQUENCE [LARGE SCALE GENOMIC DNA]</scope>
    <source>
        <strain evidence="4">RS</strain>
    </source>
</reference>
<reference evidence="4" key="2">
    <citation type="journal article" date="2010" name="Genome Res.">
        <title>Population genomic sequencing of Coccidioides fungi reveals recent hybridization and transposon control.</title>
        <authorList>
            <person name="Neafsey D.E."/>
            <person name="Barker B.M."/>
            <person name="Sharpton T.J."/>
            <person name="Stajich J.E."/>
            <person name="Park D.J."/>
            <person name="Whiston E."/>
            <person name="Hung C.-Y."/>
            <person name="McMahan C."/>
            <person name="White J."/>
            <person name="Sykes S."/>
            <person name="Heiman D."/>
            <person name="Young S."/>
            <person name="Zeng Q."/>
            <person name="Abouelleil A."/>
            <person name="Aftuck L."/>
            <person name="Bessette D."/>
            <person name="Brown A."/>
            <person name="FitzGerald M."/>
            <person name="Lui A."/>
            <person name="Macdonald J.P."/>
            <person name="Priest M."/>
            <person name="Orbach M.J."/>
            <person name="Galgiani J.N."/>
            <person name="Kirkland T.N."/>
            <person name="Cole G.T."/>
            <person name="Birren B.W."/>
            <person name="Henn M.R."/>
            <person name="Taylor J.W."/>
            <person name="Rounsley S.D."/>
        </authorList>
    </citation>
    <scope>GENOME REANNOTATION</scope>
    <source>
        <strain evidence="4">RS</strain>
    </source>
</reference>
<dbReference type="Pfam" id="PF13391">
    <property type="entry name" value="HNH_2"/>
    <property type="match status" value="1"/>
</dbReference>
<dbReference type="AlphaFoldDB" id="A0A0D8JTA7"/>
<name>A0A0D8JTA7_COCIM</name>
<keyword evidence="4" id="KW-1185">Reference proteome</keyword>
<dbReference type="KEGG" id="cim:CIMG_00186"/>
<sequence>MSTGRATFRNVHFYNALTGDCLGGFYQKGSLTEESMIGILTNILLIVEQPFTVKHRMSDRIITPSKDPVELGDYDISSTGPLHLNDEPCVARLITYSSSGQEDQFRSGVRARDRKCVISGRVNNLIQLNMWPAFHAAHVFPLECGNLWCEFNYGRWVTNMDDAVGISKINSTQNGLLMDASLHNLFDQYLFSINPDDGYKIISFFPDDMTIDGRILDPVCRDPTDPNHVSDELLRWHFRQSVLANMRGAGEPVFESDFPPGTDKMAVLREELYGKERFEMEIESRLRSVG</sequence>
<evidence type="ECO:0000259" key="2">
    <source>
        <dbReference type="Pfam" id="PF25324"/>
    </source>
</evidence>
<organism evidence="3 4">
    <name type="scientific">Coccidioides immitis (strain RS)</name>
    <name type="common">Valley fever fungus</name>
    <dbReference type="NCBI Taxonomy" id="246410"/>
    <lineage>
        <taxon>Eukaryota</taxon>
        <taxon>Fungi</taxon>
        <taxon>Dikarya</taxon>
        <taxon>Ascomycota</taxon>
        <taxon>Pezizomycotina</taxon>
        <taxon>Eurotiomycetes</taxon>
        <taxon>Eurotiomycetidae</taxon>
        <taxon>Onygenales</taxon>
        <taxon>Onygenaceae</taxon>
        <taxon>Coccidioides</taxon>
    </lineage>
</organism>
<gene>
    <name evidence="3" type="ORF">CIMG_00186</name>
</gene>
<feature type="domain" description="HNH nuclease" evidence="1">
    <location>
        <begin position="116"/>
        <end position="194"/>
    </location>
</feature>
<dbReference type="Proteomes" id="UP000001261">
    <property type="component" value="Unassembled WGS sequence"/>
</dbReference>
<evidence type="ECO:0000259" key="1">
    <source>
        <dbReference type="Pfam" id="PF13391"/>
    </source>
</evidence>
<dbReference type="InterPro" id="IPR003615">
    <property type="entry name" value="HNH_nuc"/>
</dbReference>
<evidence type="ECO:0000313" key="4">
    <source>
        <dbReference type="Proteomes" id="UP000001261"/>
    </source>
</evidence>
<accession>A0A0D8JTA7</accession>
<feature type="domain" description="DUF7881" evidence="2">
    <location>
        <begin position="9"/>
        <end position="82"/>
    </location>
</feature>
<dbReference type="EMBL" id="GG704911">
    <property type="protein sequence ID" value="KJF60354.1"/>
    <property type="molecule type" value="Genomic_DNA"/>
</dbReference>